<proteinExistence type="predicted"/>
<reference evidence="1 2" key="1">
    <citation type="submission" date="2015-11" db="EMBL/GenBank/DDBJ databases">
        <title>Genomic analysis of 38 Legionella species identifies large and diverse effector repertoires.</title>
        <authorList>
            <person name="Burstein D."/>
            <person name="Amaro F."/>
            <person name="Zusman T."/>
            <person name="Lifshitz Z."/>
            <person name="Cohen O."/>
            <person name="Gilbert J.A."/>
            <person name="Pupko T."/>
            <person name="Shuman H.A."/>
            <person name="Segal G."/>
        </authorList>
    </citation>
    <scope>NUCLEOTIDE SEQUENCE [LARGE SCALE GENOMIC DNA]</scope>
    <source>
        <strain evidence="1 2">ATCC 51914</strain>
    </source>
</reference>
<dbReference type="Proteomes" id="UP000054729">
    <property type="component" value="Unassembled WGS sequence"/>
</dbReference>
<dbReference type="STRING" id="66969.Lwal_1214"/>
<dbReference type="AlphaFoldDB" id="A0A0W1AH86"/>
<keyword evidence="2" id="KW-1185">Reference proteome</keyword>
<protein>
    <recommendedName>
        <fullName evidence="3">Outer membrane protein assembly factor BamC</fullName>
    </recommendedName>
</protein>
<evidence type="ECO:0000313" key="1">
    <source>
        <dbReference type="EMBL" id="KTD80515.1"/>
    </source>
</evidence>
<dbReference type="PROSITE" id="PS51257">
    <property type="entry name" value="PROKAR_LIPOPROTEIN"/>
    <property type="match status" value="1"/>
</dbReference>
<dbReference type="EMBL" id="LNZB01000031">
    <property type="protein sequence ID" value="KTD80515.1"/>
    <property type="molecule type" value="Genomic_DNA"/>
</dbReference>
<organism evidence="1 2">
    <name type="scientific">Legionella waltersii</name>
    <dbReference type="NCBI Taxonomy" id="66969"/>
    <lineage>
        <taxon>Bacteria</taxon>
        <taxon>Pseudomonadati</taxon>
        <taxon>Pseudomonadota</taxon>
        <taxon>Gammaproteobacteria</taxon>
        <taxon>Legionellales</taxon>
        <taxon>Legionellaceae</taxon>
        <taxon>Legionella</taxon>
    </lineage>
</organism>
<sequence>MRNLLLIVLSAVLLTGCNSRYSSSGENLYLQSRNGAKLVVPPPLTSSNLSNFYDLPPQDEPAKVSIAPPVEDIPTS</sequence>
<dbReference type="PATRIC" id="fig|66969.6.peg.1331"/>
<evidence type="ECO:0008006" key="3">
    <source>
        <dbReference type="Google" id="ProtNLM"/>
    </source>
</evidence>
<dbReference type="RefSeq" id="WP_058479956.1">
    <property type="nucleotide sequence ID" value="NZ_CAAAIQ010000008.1"/>
</dbReference>
<name>A0A0W1AH86_9GAMM</name>
<accession>A0A0W1AH86</accession>
<gene>
    <name evidence="1" type="ORF">Lwal_1214</name>
</gene>
<comment type="caution">
    <text evidence="1">The sequence shown here is derived from an EMBL/GenBank/DDBJ whole genome shotgun (WGS) entry which is preliminary data.</text>
</comment>
<dbReference type="OrthoDB" id="5643663at2"/>
<evidence type="ECO:0000313" key="2">
    <source>
        <dbReference type="Proteomes" id="UP000054729"/>
    </source>
</evidence>